<protein>
    <recommendedName>
        <fullName evidence="2">NADH:ubiquinone reductase (non-electrogenic)</fullName>
        <ecNumber evidence="2">1.6.5.9</ecNumber>
    </recommendedName>
</protein>
<dbReference type="Pfam" id="PF07992">
    <property type="entry name" value="Pyr_redox_2"/>
    <property type="match status" value="1"/>
</dbReference>
<dbReference type="InterPro" id="IPR054585">
    <property type="entry name" value="NDH2-like_C"/>
</dbReference>
<evidence type="ECO:0000256" key="4">
    <source>
        <dbReference type="ARBA" id="ARBA00022827"/>
    </source>
</evidence>
<keyword evidence="12" id="KW-1185">Reference proteome</keyword>
<evidence type="ECO:0000256" key="7">
    <source>
        <dbReference type="ARBA" id="ARBA00023027"/>
    </source>
</evidence>
<feature type="domain" description="FAD/NAD(P)-binding" evidence="9">
    <location>
        <begin position="10"/>
        <end position="327"/>
    </location>
</feature>
<evidence type="ECO:0000256" key="1">
    <source>
        <dbReference type="ARBA" id="ARBA00005272"/>
    </source>
</evidence>
<evidence type="ECO:0000259" key="9">
    <source>
        <dbReference type="Pfam" id="PF07992"/>
    </source>
</evidence>
<comment type="catalytic activity">
    <reaction evidence="8">
        <text>a quinone + NADH + H(+) = a quinol + NAD(+)</text>
        <dbReference type="Rhea" id="RHEA:46160"/>
        <dbReference type="ChEBI" id="CHEBI:15378"/>
        <dbReference type="ChEBI" id="CHEBI:24646"/>
        <dbReference type="ChEBI" id="CHEBI:57540"/>
        <dbReference type="ChEBI" id="CHEBI:57945"/>
        <dbReference type="ChEBI" id="CHEBI:132124"/>
        <dbReference type="EC" id="1.6.5.9"/>
    </reaction>
</comment>
<dbReference type="SUPFAM" id="SSF51905">
    <property type="entry name" value="FAD/NAD(P)-binding domain"/>
    <property type="match status" value="2"/>
</dbReference>
<dbReference type="EC" id="1.6.5.9" evidence="2"/>
<keyword evidence="4" id="KW-0274">FAD</keyword>
<dbReference type="PANTHER" id="PTHR43706">
    <property type="entry name" value="NADH DEHYDROGENASE"/>
    <property type="match status" value="1"/>
</dbReference>
<accession>A0ABU2C258</accession>
<dbReference type="PANTHER" id="PTHR43706:SF47">
    <property type="entry name" value="EXTERNAL NADH-UBIQUINONE OXIDOREDUCTASE 1, MITOCHONDRIAL-RELATED"/>
    <property type="match status" value="1"/>
</dbReference>
<sequence>MNQAQFPRPKIVVIGAGFGGMAAVKALAGCDADITLVDRTNHHLFQPLLYQVATAVLSPADIATASRVLLRDQKNAQVLMSEVVGVDADRQRVHLAEGEDLPYDHLVLATGAAYSFFGHDEWAKHTQVLKTLDDALAIRTHLLAAFEQAEQSNDADTVRRLLTFVVIGAGPTGVELAGTIAELARTTLAKDFKHIDPRMARVVLCESGDRVLKAFPEKLSAYAKGALERLGIDVLLDQPVSEIDATGLKVGDLRIDTGNILWCAGTAARPAAGWVGAEAASNGAIKVLPDCSVPGRPEVFAIGDVSRFEDVSAVPLPSLAAVAKQQGAYVGHLLKARIAGAAAPAAFRYNDLGTMAVIGRAHAITHLGRLDLTGFIAWLAWSLVHLMLLVDFRSRLMVYVNWSWAWFTRGRGARLLAAAPVSPAIVARKLPGHP</sequence>
<dbReference type="RefSeq" id="WP_310369645.1">
    <property type="nucleotide sequence ID" value="NZ_JAVDXT010000001.1"/>
</dbReference>
<dbReference type="PRINTS" id="PR00368">
    <property type="entry name" value="FADPNR"/>
</dbReference>
<reference evidence="11 12" key="1">
    <citation type="submission" date="2023-07" db="EMBL/GenBank/DDBJ databases">
        <title>Sorghum-associated microbial communities from plants grown in Nebraska, USA.</title>
        <authorList>
            <person name="Schachtman D."/>
        </authorList>
    </citation>
    <scope>NUCLEOTIDE SEQUENCE [LARGE SCALE GENOMIC DNA]</scope>
    <source>
        <strain evidence="11 12">BE313</strain>
    </source>
</reference>
<keyword evidence="5" id="KW-0809">Transit peptide</keyword>
<dbReference type="Pfam" id="PF22366">
    <property type="entry name" value="NDH2_C"/>
    <property type="match status" value="1"/>
</dbReference>
<name>A0ABU2C258_9BURK</name>
<evidence type="ECO:0000256" key="5">
    <source>
        <dbReference type="ARBA" id="ARBA00022946"/>
    </source>
</evidence>
<evidence type="ECO:0000256" key="8">
    <source>
        <dbReference type="ARBA" id="ARBA00047599"/>
    </source>
</evidence>
<evidence type="ECO:0000313" key="12">
    <source>
        <dbReference type="Proteomes" id="UP001180487"/>
    </source>
</evidence>
<evidence type="ECO:0000313" key="11">
    <source>
        <dbReference type="EMBL" id="MDR7375427.1"/>
    </source>
</evidence>
<organism evidence="11 12">
    <name type="scientific">Rhodoferax ferrireducens</name>
    <dbReference type="NCBI Taxonomy" id="192843"/>
    <lineage>
        <taxon>Bacteria</taxon>
        <taxon>Pseudomonadati</taxon>
        <taxon>Pseudomonadota</taxon>
        <taxon>Betaproteobacteria</taxon>
        <taxon>Burkholderiales</taxon>
        <taxon>Comamonadaceae</taxon>
        <taxon>Rhodoferax</taxon>
    </lineage>
</organism>
<dbReference type="PRINTS" id="PR00411">
    <property type="entry name" value="PNDRDTASEI"/>
</dbReference>
<gene>
    <name evidence="11" type="ORF">J2X19_000085</name>
</gene>
<dbReference type="EMBL" id="JAVDXT010000001">
    <property type="protein sequence ID" value="MDR7375427.1"/>
    <property type="molecule type" value="Genomic_DNA"/>
</dbReference>
<keyword evidence="6" id="KW-0560">Oxidoreductase</keyword>
<keyword evidence="3" id="KW-0285">Flavoprotein</keyword>
<comment type="similarity">
    <text evidence="1">Belongs to the NADH dehydrogenase family.</text>
</comment>
<evidence type="ECO:0000259" key="10">
    <source>
        <dbReference type="Pfam" id="PF22366"/>
    </source>
</evidence>
<evidence type="ECO:0000256" key="2">
    <source>
        <dbReference type="ARBA" id="ARBA00012637"/>
    </source>
</evidence>
<keyword evidence="7" id="KW-0520">NAD</keyword>
<proteinExistence type="inferred from homology"/>
<dbReference type="InterPro" id="IPR045024">
    <property type="entry name" value="NDH-2"/>
</dbReference>
<comment type="caution">
    <text evidence="11">The sequence shown here is derived from an EMBL/GenBank/DDBJ whole genome shotgun (WGS) entry which is preliminary data.</text>
</comment>
<dbReference type="InterPro" id="IPR036188">
    <property type="entry name" value="FAD/NAD-bd_sf"/>
</dbReference>
<dbReference type="Gene3D" id="3.50.50.100">
    <property type="match status" value="1"/>
</dbReference>
<evidence type="ECO:0000256" key="3">
    <source>
        <dbReference type="ARBA" id="ARBA00022630"/>
    </source>
</evidence>
<evidence type="ECO:0000256" key="6">
    <source>
        <dbReference type="ARBA" id="ARBA00023002"/>
    </source>
</evidence>
<dbReference type="Proteomes" id="UP001180487">
    <property type="component" value="Unassembled WGS sequence"/>
</dbReference>
<feature type="domain" description="External alternative NADH-ubiquinone oxidoreductase-like C-terminal" evidence="10">
    <location>
        <begin position="352"/>
        <end position="407"/>
    </location>
</feature>
<dbReference type="InterPro" id="IPR023753">
    <property type="entry name" value="FAD/NAD-binding_dom"/>
</dbReference>